<gene>
    <name evidence="2" type="ORF">B9K05_12605</name>
</gene>
<dbReference type="RefSeq" id="WP_095351918.1">
    <property type="nucleotide sequence ID" value="NZ_JABUNT010000017.1"/>
</dbReference>
<comment type="caution">
    <text evidence="2">The sequence shown here is derived from an EMBL/GenBank/DDBJ whole genome shotgun (WGS) entry which is preliminary data.</text>
</comment>
<feature type="transmembrane region" description="Helical" evidence="1">
    <location>
        <begin position="53"/>
        <end position="77"/>
    </location>
</feature>
<dbReference type="OrthoDB" id="7281258at2"/>
<evidence type="ECO:0008006" key="4">
    <source>
        <dbReference type="Google" id="ProtNLM"/>
    </source>
</evidence>
<dbReference type="AlphaFoldDB" id="A0A270B7T1"/>
<organism evidence="2 3">
    <name type="scientific">Acetobacter syzygii</name>
    <dbReference type="NCBI Taxonomy" id="146476"/>
    <lineage>
        <taxon>Bacteria</taxon>
        <taxon>Pseudomonadati</taxon>
        <taxon>Pseudomonadota</taxon>
        <taxon>Alphaproteobacteria</taxon>
        <taxon>Acetobacterales</taxon>
        <taxon>Acetobacteraceae</taxon>
        <taxon>Acetobacter</taxon>
    </lineage>
</organism>
<evidence type="ECO:0000313" key="2">
    <source>
        <dbReference type="EMBL" id="PAL20850.1"/>
    </source>
</evidence>
<evidence type="ECO:0000313" key="3">
    <source>
        <dbReference type="Proteomes" id="UP000216033"/>
    </source>
</evidence>
<accession>A0A270B7T1</accession>
<evidence type="ECO:0000256" key="1">
    <source>
        <dbReference type="SAM" id="Phobius"/>
    </source>
</evidence>
<dbReference type="Proteomes" id="UP000216033">
    <property type="component" value="Unassembled WGS sequence"/>
</dbReference>
<sequence length="134" mass="14392">MMRKTVSKSLSNRTLLLSALTIVFLTPVMTGIVHAQAIDEVTQGTTNKLLNAFSYVLNAFCFIVGGGLLASGVMSIYQKHKNNNAGTSTAKILGALAAGTILIGFPFLVKTASFTVWEANTSVTGEQRMMKFDR</sequence>
<dbReference type="EMBL" id="NDFP01000018">
    <property type="protein sequence ID" value="PAL20850.1"/>
    <property type="molecule type" value="Genomic_DNA"/>
</dbReference>
<protein>
    <recommendedName>
        <fullName evidence="4">DUF4134 domain-containing protein</fullName>
    </recommendedName>
</protein>
<keyword evidence="1" id="KW-0472">Membrane</keyword>
<name>A0A270B7T1_9PROT</name>
<reference evidence="2 3" key="1">
    <citation type="submission" date="2017-04" db="EMBL/GenBank/DDBJ databases">
        <title>Kefir bacterial isolates.</title>
        <authorList>
            <person name="Kim Y."/>
            <person name="Blasche S."/>
            <person name="Patil K.R."/>
        </authorList>
    </citation>
    <scope>NUCLEOTIDE SEQUENCE [LARGE SCALE GENOMIC DNA]</scope>
    <source>
        <strain evidence="2 3">KR-2</strain>
    </source>
</reference>
<proteinExistence type="predicted"/>
<keyword evidence="1" id="KW-1133">Transmembrane helix</keyword>
<keyword evidence="1" id="KW-0812">Transmembrane</keyword>
<feature type="transmembrane region" description="Helical" evidence="1">
    <location>
        <begin position="89"/>
        <end position="109"/>
    </location>
</feature>
<keyword evidence="3" id="KW-1185">Reference proteome</keyword>